<dbReference type="GO" id="GO:0006289">
    <property type="term" value="P:nucleotide-excision repair"/>
    <property type="evidence" value="ECO:0007669"/>
    <property type="project" value="UniProtKB-UniRule"/>
</dbReference>
<keyword evidence="1 6" id="KW-0963">Cytoplasm</keyword>
<dbReference type="RefSeq" id="WP_100908904.1">
    <property type="nucleotide sequence ID" value="NZ_CP017768.1"/>
</dbReference>
<dbReference type="PROSITE" id="PS50165">
    <property type="entry name" value="UVRC"/>
    <property type="match status" value="1"/>
</dbReference>
<dbReference type="PROSITE" id="PS50164">
    <property type="entry name" value="GIY_YIG"/>
    <property type="match status" value="1"/>
</dbReference>
<dbReference type="InterPro" id="IPR000305">
    <property type="entry name" value="GIY-YIG_endonuc"/>
</dbReference>
<dbReference type="InterPro" id="IPR001162">
    <property type="entry name" value="UvrC_RNase_H_dom"/>
</dbReference>
<dbReference type="InterPro" id="IPR038476">
    <property type="entry name" value="UvrC_RNase_H_dom_sf"/>
</dbReference>
<evidence type="ECO:0000256" key="2">
    <source>
        <dbReference type="ARBA" id="ARBA00022763"/>
    </source>
</evidence>
<gene>
    <name evidence="6" type="primary">uvrC</name>
    <name evidence="10" type="ORF">BK009_02310</name>
</gene>
<reference evidence="10 11" key="1">
    <citation type="submission" date="2016-10" db="EMBL/GenBank/DDBJ databases">
        <title>Comparative genomics between deep and shallow subseafloor isolates.</title>
        <authorList>
            <person name="Ishii S."/>
            <person name="Miller J.R."/>
            <person name="Sutton G."/>
            <person name="Suzuki S."/>
            <person name="Methe B."/>
            <person name="Inagaki F."/>
            <person name="Imachi H."/>
        </authorList>
    </citation>
    <scope>NUCLEOTIDE SEQUENCE [LARGE SCALE GENOMIC DNA]</scope>
    <source>
        <strain evidence="10 11">A8p</strain>
    </source>
</reference>
<accession>A0A2H4VND2</accession>
<protein>
    <recommendedName>
        <fullName evidence="6">UvrABC system protein C</fullName>
        <shortName evidence="6">Protein UvrC</shortName>
    </recommendedName>
    <alternativeName>
        <fullName evidence="6">Excinuclease ABC subunit C</fullName>
    </alternativeName>
</protein>
<dbReference type="GO" id="GO:0009432">
    <property type="term" value="P:SOS response"/>
    <property type="evidence" value="ECO:0007669"/>
    <property type="project" value="UniProtKB-UniRule"/>
</dbReference>
<evidence type="ECO:0000313" key="10">
    <source>
        <dbReference type="EMBL" id="AUB59607.1"/>
    </source>
</evidence>
<dbReference type="InterPro" id="IPR035901">
    <property type="entry name" value="GIY-YIG_endonuc_sf"/>
</dbReference>
<dbReference type="EMBL" id="CP017768">
    <property type="protein sequence ID" value="AUB59607.1"/>
    <property type="molecule type" value="Genomic_DNA"/>
</dbReference>
<keyword evidence="5 6" id="KW-0234">DNA repair</keyword>
<evidence type="ECO:0000259" key="8">
    <source>
        <dbReference type="PROSITE" id="PS50164"/>
    </source>
</evidence>
<dbReference type="FunFam" id="3.40.1440.10:FF:000001">
    <property type="entry name" value="UvrABC system protein C"/>
    <property type="match status" value="1"/>
</dbReference>
<dbReference type="Gene3D" id="4.10.860.10">
    <property type="entry name" value="UVR domain"/>
    <property type="match status" value="1"/>
</dbReference>
<proteinExistence type="inferred from homology"/>
<dbReference type="AlphaFoldDB" id="A0A2H4VND2"/>
<evidence type="ECO:0000256" key="5">
    <source>
        <dbReference type="ARBA" id="ARBA00023204"/>
    </source>
</evidence>
<dbReference type="InterPro" id="IPR050066">
    <property type="entry name" value="UvrABC_protein_C"/>
</dbReference>
<comment type="subunit">
    <text evidence="6">Interacts with UvrB in an incision complex.</text>
</comment>
<keyword evidence="11" id="KW-1185">Reference proteome</keyword>
<feature type="domain" description="UVR" evidence="7">
    <location>
        <begin position="195"/>
        <end position="230"/>
    </location>
</feature>
<dbReference type="Pfam" id="PF02151">
    <property type="entry name" value="UVR"/>
    <property type="match status" value="1"/>
</dbReference>
<evidence type="ECO:0000256" key="4">
    <source>
        <dbReference type="ARBA" id="ARBA00022881"/>
    </source>
</evidence>
<dbReference type="SMART" id="SM00465">
    <property type="entry name" value="GIYc"/>
    <property type="match status" value="1"/>
</dbReference>
<dbReference type="InterPro" id="IPR010994">
    <property type="entry name" value="RuvA_2-like"/>
</dbReference>
<dbReference type="CDD" id="cd10434">
    <property type="entry name" value="GIY-YIG_UvrC_Cho"/>
    <property type="match status" value="1"/>
</dbReference>
<dbReference type="Gene3D" id="1.10.150.20">
    <property type="entry name" value="5' to 3' exonuclease, C-terminal subdomain"/>
    <property type="match status" value="1"/>
</dbReference>
<comment type="similarity">
    <text evidence="6">Belongs to the UvrC family.</text>
</comment>
<dbReference type="NCBIfam" id="NF001824">
    <property type="entry name" value="PRK00558.1-5"/>
    <property type="match status" value="1"/>
</dbReference>
<keyword evidence="3 6" id="KW-0228">DNA excision</keyword>
<dbReference type="Pfam" id="PF22920">
    <property type="entry name" value="UvrC_RNaseH"/>
    <property type="match status" value="1"/>
</dbReference>
<evidence type="ECO:0000313" key="11">
    <source>
        <dbReference type="Proteomes" id="UP000232631"/>
    </source>
</evidence>
<dbReference type="PROSITE" id="PS50151">
    <property type="entry name" value="UVR"/>
    <property type="match status" value="1"/>
</dbReference>
<dbReference type="NCBIfam" id="TIGR00194">
    <property type="entry name" value="uvrC"/>
    <property type="match status" value="1"/>
</dbReference>
<dbReference type="SUPFAM" id="SSF47781">
    <property type="entry name" value="RuvA domain 2-like"/>
    <property type="match status" value="1"/>
</dbReference>
<dbReference type="InterPro" id="IPR004791">
    <property type="entry name" value="UvrC"/>
</dbReference>
<feature type="domain" description="GIY-YIG" evidence="8">
    <location>
        <begin position="13"/>
        <end position="91"/>
    </location>
</feature>
<dbReference type="Pfam" id="PF08459">
    <property type="entry name" value="UvrC_RNaseH_dom"/>
    <property type="match status" value="1"/>
</dbReference>
<dbReference type="GO" id="GO:0009381">
    <property type="term" value="F:excinuclease ABC activity"/>
    <property type="evidence" value="ECO:0007669"/>
    <property type="project" value="UniProtKB-UniRule"/>
</dbReference>
<feature type="domain" description="UvrC family homology region profile" evidence="9">
    <location>
        <begin position="246"/>
        <end position="496"/>
    </location>
</feature>
<keyword evidence="6" id="KW-0742">SOS response</keyword>
<dbReference type="Pfam" id="PF01541">
    <property type="entry name" value="GIY-YIG"/>
    <property type="match status" value="1"/>
</dbReference>
<evidence type="ECO:0000256" key="3">
    <source>
        <dbReference type="ARBA" id="ARBA00022769"/>
    </source>
</evidence>
<dbReference type="PANTHER" id="PTHR30562">
    <property type="entry name" value="UVRC/OXIDOREDUCTASE"/>
    <property type="match status" value="1"/>
</dbReference>
<organism evidence="10 11">
    <name type="scientific">Methanobacterium subterraneum</name>
    <dbReference type="NCBI Taxonomy" id="59277"/>
    <lineage>
        <taxon>Archaea</taxon>
        <taxon>Methanobacteriati</taxon>
        <taxon>Methanobacteriota</taxon>
        <taxon>Methanomada group</taxon>
        <taxon>Methanobacteria</taxon>
        <taxon>Methanobacteriales</taxon>
        <taxon>Methanobacteriaceae</taxon>
        <taxon>Methanobacterium</taxon>
    </lineage>
</organism>
<comment type="subcellular location">
    <subcellularLocation>
        <location evidence="6">Cytoplasm</location>
    </subcellularLocation>
</comment>
<evidence type="ECO:0000256" key="6">
    <source>
        <dbReference type="HAMAP-Rule" id="MF_00203"/>
    </source>
</evidence>
<comment type="function">
    <text evidence="6">The UvrABC repair system catalyzes the recognition and processing of DNA lesions. UvrC both incises the 5' and 3' sides of the lesion. The N-terminal half is responsible for the 3' incision and the C-terminal half is responsible for the 5' incision.</text>
</comment>
<name>A0A2H4VND2_9EURY</name>
<dbReference type="SUPFAM" id="SSF82771">
    <property type="entry name" value="GIY-YIG endonuclease"/>
    <property type="match status" value="1"/>
</dbReference>
<dbReference type="Pfam" id="PF14520">
    <property type="entry name" value="HHH_5"/>
    <property type="match status" value="1"/>
</dbReference>
<evidence type="ECO:0000259" key="9">
    <source>
        <dbReference type="PROSITE" id="PS50165"/>
    </source>
</evidence>
<keyword evidence="4 6" id="KW-0267">Excision nuclease</keyword>
<dbReference type="GeneID" id="35125278"/>
<dbReference type="KEGG" id="msub:BK009_02310"/>
<dbReference type="SUPFAM" id="SSF46600">
    <property type="entry name" value="C-terminal UvrC-binding domain of UvrB"/>
    <property type="match status" value="1"/>
</dbReference>
<evidence type="ECO:0000259" key="7">
    <source>
        <dbReference type="PROSITE" id="PS50151"/>
    </source>
</evidence>
<dbReference type="GO" id="GO:0005737">
    <property type="term" value="C:cytoplasm"/>
    <property type="evidence" value="ECO:0007669"/>
    <property type="project" value="UniProtKB-SubCell"/>
</dbReference>
<dbReference type="HAMAP" id="MF_00203">
    <property type="entry name" value="UvrC"/>
    <property type="match status" value="1"/>
</dbReference>
<dbReference type="Proteomes" id="UP000232631">
    <property type="component" value="Chromosome"/>
</dbReference>
<dbReference type="GO" id="GO:0009380">
    <property type="term" value="C:excinuclease repair complex"/>
    <property type="evidence" value="ECO:0007669"/>
    <property type="project" value="InterPro"/>
</dbReference>
<sequence length="619" mass="71329">MRSTISNPNDLPEKPGVYLLKDVQDEILYVGKAKSLKKRVKSYFKEDLEDPKTRVLMRHFHHLDYLVTDTEKEALILESNLIKKHLPRYNIRLKDDKRYPYLQITSDDYPRLLITRNVRDDGSHYYGPFTDVTSVRNLLKLLKPVFQLRDCKRMDGPCLNYQIDLCPAPCSGQVTREEYHENVEKVKLFLEGRQKEVMDLLQKEMEQAAQNHDYEKAVVIRDQLFSLGEVMEKQKMEFNRNLDQDVIATSNDGEVVVVVVFRVRNGKIMGKDDFLMEGAQENSPPEILTAFIKQYYSGPRQVPAEILLPVMIEDRQLIEKWLSDKIYSDKNYGDYSDEDYGDGDEKDVIIGEYDNGNPPVVEIRVPEEGLEYRLVQMVTKNSSIILNHHKQARGALLDLKTYLKIPRIPRRIEAFDISNLAGKNAVASMVVFEDGKPSKKNYRKYKLETPGPDDYAMMQEVLRRRYEKLVDKGETPPDLVVVDGGRGQLNVATDVLNSLGIKTGVIGLAKEFEQVFIPEVAIPLILPSTSPALHILQWVRDEAHRFAVKYHKNLRNRDLQSSPLDEIPGIGPKRKMNLMRHFGDLETIKNATVDEIFEVKGINRNLAIKIHGFFRPIKD</sequence>
<keyword evidence="2 6" id="KW-0227">DNA damage</keyword>
<dbReference type="InterPro" id="IPR001943">
    <property type="entry name" value="UVR_dom"/>
</dbReference>
<dbReference type="Gene3D" id="3.30.420.340">
    <property type="entry name" value="UvrC, RNAse H endonuclease domain"/>
    <property type="match status" value="1"/>
</dbReference>
<dbReference type="InterPro" id="IPR047296">
    <property type="entry name" value="GIY-YIG_UvrC_Cho"/>
</dbReference>
<dbReference type="GO" id="GO:0003677">
    <property type="term" value="F:DNA binding"/>
    <property type="evidence" value="ECO:0007669"/>
    <property type="project" value="UniProtKB-UniRule"/>
</dbReference>
<evidence type="ECO:0000256" key="1">
    <source>
        <dbReference type="ARBA" id="ARBA00022490"/>
    </source>
</evidence>
<dbReference type="PANTHER" id="PTHR30562:SF1">
    <property type="entry name" value="UVRABC SYSTEM PROTEIN C"/>
    <property type="match status" value="1"/>
</dbReference>
<dbReference type="InterPro" id="IPR036876">
    <property type="entry name" value="UVR_dom_sf"/>
</dbReference>
<dbReference type="Gene3D" id="3.40.1440.10">
    <property type="entry name" value="GIY-YIG endonuclease"/>
    <property type="match status" value="1"/>
</dbReference>